<keyword evidence="5" id="KW-0547">Nucleotide-binding</keyword>
<dbReference type="GO" id="GO:0000724">
    <property type="term" value="P:double-strand break repair via homologous recombination"/>
    <property type="evidence" value="ECO:0007669"/>
    <property type="project" value="TreeGrafter"/>
</dbReference>
<feature type="domain" description="RecF/RecN/SMC N-terminal" evidence="14">
    <location>
        <begin position="300"/>
        <end position="1270"/>
    </location>
</feature>
<feature type="region of interest" description="Disordered" evidence="13">
    <location>
        <begin position="1"/>
        <end position="20"/>
    </location>
</feature>
<feature type="coiled-coil region" evidence="12">
    <location>
        <begin position="1053"/>
        <end position="1105"/>
    </location>
</feature>
<comment type="caution">
    <text evidence="15">The sequence shown here is derived from an EMBL/GenBank/DDBJ whole genome shotgun (WGS) entry which is preliminary data.</text>
</comment>
<name>J6F353_TRIAS</name>
<reference evidence="15 16" key="1">
    <citation type="journal article" date="2012" name="Eukaryot. Cell">
        <title>Draft genome sequence of CBS 2479, the standard type strain of Trichosporon asahii.</title>
        <authorList>
            <person name="Yang R.Y."/>
            <person name="Li H.T."/>
            <person name="Zhu H."/>
            <person name="Zhou G.P."/>
            <person name="Wang M."/>
            <person name="Wang L."/>
        </authorList>
    </citation>
    <scope>NUCLEOTIDE SEQUENCE [LARGE SCALE GENOMIC DNA]</scope>
    <source>
        <strain evidence="16">ATCC 90039 / CBS 2479 / JCM 2466 / KCTC 7840 / NCYC 2677 / UAMH 7654</strain>
    </source>
</reference>
<dbReference type="RefSeq" id="XP_014179814.1">
    <property type="nucleotide sequence ID" value="XM_014324339.1"/>
</dbReference>
<dbReference type="GeneID" id="25984780"/>
<dbReference type="GO" id="GO:0030915">
    <property type="term" value="C:Smc5-Smc6 complex"/>
    <property type="evidence" value="ECO:0007669"/>
    <property type="project" value="TreeGrafter"/>
</dbReference>
<evidence type="ECO:0000256" key="5">
    <source>
        <dbReference type="ARBA" id="ARBA00022741"/>
    </source>
</evidence>
<accession>J6F353</accession>
<evidence type="ECO:0000259" key="14">
    <source>
        <dbReference type="Pfam" id="PF02463"/>
    </source>
</evidence>
<dbReference type="PANTHER" id="PTHR19306">
    <property type="entry name" value="STRUCTURAL MAINTENANCE OF CHROMOSOMES 5,6 SMC5, SMC6"/>
    <property type="match status" value="1"/>
</dbReference>
<evidence type="ECO:0000256" key="1">
    <source>
        <dbReference type="ARBA" id="ARBA00004123"/>
    </source>
</evidence>
<dbReference type="KEGG" id="tasa:A1Q1_01266"/>
<comment type="similarity">
    <text evidence="3">Belongs to the SMC family. SMC6 subfamily.</text>
</comment>
<feature type="region of interest" description="Disordered" evidence="13">
    <location>
        <begin position="222"/>
        <end position="274"/>
    </location>
</feature>
<dbReference type="InterPro" id="IPR003395">
    <property type="entry name" value="RecF/RecN/SMC_N"/>
</dbReference>
<evidence type="ECO:0000256" key="8">
    <source>
        <dbReference type="ARBA" id="ARBA00023054"/>
    </source>
</evidence>
<feature type="compositionally biased region" description="Acidic residues" evidence="13">
    <location>
        <begin position="256"/>
        <end position="274"/>
    </location>
</feature>
<comment type="subcellular location">
    <subcellularLocation>
        <location evidence="2">Chromosome</location>
    </subcellularLocation>
    <subcellularLocation>
        <location evidence="1">Nucleus</location>
    </subcellularLocation>
</comment>
<evidence type="ECO:0000256" key="9">
    <source>
        <dbReference type="ARBA" id="ARBA00023172"/>
    </source>
</evidence>
<keyword evidence="9" id="KW-0233">DNA recombination</keyword>
<feature type="compositionally biased region" description="Basic and acidic residues" evidence="13">
    <location>
        <begin position="241"/>
        <end position="254"/>
    </location>
</feature>
<dbReference type="HOGENOM" id="CLU_009063_0_0_1"/>
<dbReference type="GO" id="GO:0035861">
    <property type="term" value="C:site of double-strand break"/>
    <property type="evidence" value="ECO:0007669"/>
    <property type="project" value="TreeGrafter"/>
</dbReference>
<evidence type="ECO:0000256" key="11">
    <source>
        <dbReference type="ARBA" id="ARBA00023242"/>
    </source>
</evidence>
<dbReference type="InterPro" id="IPR027417">
    <property type="entry name" value="P-loop_NTPase"/>
</dbReference>
<dbReference type="Gene3D" id="3.40.630.30">
    <property type="match status" value="1"/>
</dbReference>
<evidence type="ECO:0000256" key="7">
    <source>
        <dbReference type="ARBA" id="ARBA00022840"/>
    </source>
</evidence>
<evidence type="ECO:0000256" key="10">
    <source>
        <dbReference type="ARBA" id="ARBA00023204"/>
    </source>
</evidence>
<dbReference type="SUPFAM" id="SSF55729">
    <property type="entry name" value="Acyl-CoA N-acyltransferases (Nat)"/>
    <property type="match status" value="1"/>
</dbReference>
<feature type="coiled-coil region" evidence="12">
    <location>
        <begin position="872"/>
        <end position="906"/>
    </location>
</feature>
<organism evidence="15 16">
    <name type="scientific">Trichosporon asahii var. asahii (strain ATCC 90039 / CBS 2479 / JCM 2466 / KCTC 7840 / NBRC 103889/ NCYC 2677 / UAMH 7654)</name>
    <name type="common">Yeast</name>
    <dbReference type="NCBI Taxonomy" id="1186058"/>
    <lineage>
        <taxon>Eukaryota</taxon>
        <taxon>Fungi</taxon>
        <taxon>Dikarya</taxon>
        <taxon>Basidiomycota</taxon>
        <taxon>Agaricomycotina</taxon>
        <taxon>Tremellomycetes</taxon>
        <taxon>Trichosporonales</taxon>
        <taxon>Trichosporonaceae</taxon>
        <taxon>Trichosporon</taxon>
    </lineage>
</organism>
<dbReference type="GO" id="GO:0005524">
    <property type="term" value="F:ATP binding"/>
    <property type="evidence" value="ECO:0007669"/>
    <property type="project" value="UniProtKB-KW"/>
</dbReference>
<dbReference type="InterPro" id="IPR016181">
    <property type="entry name" value="Acyl_CoA_acyltransferase"/>
</dbReference>
<gene>
    <name evidence="15" type="ORF">A1Q1_01266</name>
</gene>
<evidence type="ECO:0000256" key="3">
    <source>
        <dbReference type="ARBA" id="ARBA00006793"/>
    </source>
</evidence>
<sequence>MAATQTEFKNTWQPPKTERIPNVNLDTEPEDYDFNFMFEPKVLTGHRVQLRPFVLLYEGTKAHPEVLTYIPSNVNTSVDEACQFLEAGRRNPRTYVTTETVGLLMHRILDAPEDGGLGLRRCQWKANSINAQSAKTAARMGFTKEGVLRALIVLPEGKIGVREGRQGVENAQCMVRDTFMASVTWYEWEEGVREHVDKLMARGLENTRIVFLPSRDLVNMARSLSRSPRRRDSTESEDEGDRSIKRVKLERTAATEDPEDDAMDYDPSDLDDDEKNEQAFNAARARRGRYMGTVSEAGVLKSINLVNFMCHKNLTVQFAPRLNFLVGHNGSGKSAVLTAVAVALGAKAAITGRGQGIKDLIMHGAEYTDDIIIERIIDRNGTSQYKFRTVRGGNIIEKKSIELKNIMNHFNLDIDSPLTLLTQDAAKSFLATTDERKLYSFFLRGTNLQFLADSYSATQSTVLKMEREVAAAKEAEPGLEARVRRLGAQIQVARRVADIRLEHDRCRRELAWSYVIQKEKDVEDMTERLDQEKEKLKQVEEEINKHKLTEDISELETEAQEDLNEIVPLKLEKKDAKKELAKAESEESIEELRSEIKRKKAEVADLDKKIAAKARDQGSAVDPQMEALRDKIKHHQGLLQNMTRAQPTKEKEASDAEAACQVAEQVQQAKAALRDEAAQALDQARRNLQPFQRASRDGLEKFGNNIRLVMDRIQKATWRAGTPLGPLGRYVQLEDESYRGVLESFLGGLMNSFAVRCDEDRLTLLKILTECSRGTNGYAVAGIASKFPPVLQWRGDMFDYSRGDLSSRGETILSKLKFSNEEVLRIFINQARIERVFERERPDYGAQCGYEEPDGSSQLNPLPNWRGPGLFVRDTEAERRNLEGRVQVAEQERDRALAEMDAAVRAKRDADGKLRAANRLQEGRLKMERSLRQFDDELEKLQPTTGDALISTRSEVEAEITDCEKQLALQEGALKRVMRAQREAEDKIKELDEKLNSGTYRQKKRTELQQTINIRKEGQKRYEGRITVMTAELEKVQRMAIEWSVKAEGFGDRVETTRTSEAIKKNNDSLERQLKEAEKQTNINLDDLTANYEEALQKLNESRTKIHGVETLAAELKKNVIQRQTKWQELRHHVAVRARTAFIANIHKRGFDGRLVFNHDNETLSLRVQTNNVGKETQGGASQYTKAPINLSGGERSYSTVSFLAALWDTSGNTIRCLDEWDVFLDMVNRKIASNLLIESARESDNKQYIFITPQDMAGMTTKANEKVIRMSDPVRGQQTLPFAPQ</sequence>
<dbReference type="GO" id="GO:0003697">
    <property type="term" value="F:single-stranded DNA binding"/>
    <property type="evidence" value="ECO:0007669"/>
    <property type="project" value="TreeGrafter"/>
</dbReference>
<evidence type="ECO:0000313" key="16">
    <source>
        <dbReference type="Proteomes" id="UP000002748"/>
    </source>
</evidence>
<evidence type="ECO:0000256" key="4">
    <source>
        <dbReference type="ARBA" id="ARBA00022454"/>
    </source>
</evidence>
<dbReference type="GO" id="GO:0005634">
    <property type="term" value="C:nucleus"/>
    <property type="evidence" value="ECO:0007669"/>
    <property type="project" value="UniProtKB-SubCell"/>
</dbReference>
<dbReference type="VEuPathDB" id="FungiDB:A1Q1_01266"/>
<dbReference type="EMBL" id="ALBS01000165">
    <property type="protein sequence ID" value="EJT49637.1"/>
    <property type="molecule type" value="Genomic_DNA"/>
</dbReference>
<proteinExistence type="inferred from homology"/>
<evidence type="ECO:0000256" key="2">
    <source>
        <dbReference type="ARBA" id="ARBA00004286"/>
    </source>
</evidence>
<keyword evidence="6" id="KW-0227">DNA damage</keyword>
<dbReference type="Pfam" id="PF02463">
    <property type="entry name" value="SMC_N"/>
    <property type="match status" value="1"/>
</dbReference>
<evidence type="ECO:0000256" key="6">
    <source>
        <dbReference type="ARBA" id="ARBA00022763"/>
    </source>
</evidence>
<dbReference type="PANTHER" id="PTHR19306:SF6">
    <property type="entry name" value="STRUCTURAL MAINTENANCE OF CHROMOSOMES PROTEIN 6"/>
    <property type="match status" value="1"/>
</dbReference>
<feature type="compositionally biased region" description="Polar residues" evidence="13">
    <location>
        <begin position="1"/>
        <end position="14"/>
    </location>
</feature>
<dbReference type="SUPFAM" id="SSF52540">
    <property type="entry name" value="P-loop containing nucleoside triphosphate hydrolases"/>
    <property type="match status" value="1"/>
</dbReference>
<feature type="coiled-coil region" evidence="12">
    <location>
        <begin position="515"/>
        <end position="683"/>
    </location>
</feature>
<evidence type="ECO:0000256" key="13">
    <source>
        <dbReference type="SAM" id="MobiDB-lite"/>
    </source>
</evidence>
<dbReference type="GO" id="GO:0003684">
    <property type="term" value="F:damaged DNA binding"/>
    <property type="evidence" value="ECO:0007669"/>
    <property type="project" value="TreeGrafter"/>
</dbReference>
<dbReference type="Gene3D" id="3.40.50.300">
    <property type="entry name" value="P-loop containing nucleotide triphosphate hydrolases"/>
    <property type="match status" value="2"/>
</dbReference>
<keyword evidence="7" id="KW-0067">ATP-binding</keyword>
<keyword evidence="4" id="KW-0158">Chromosome</keyword>
<dbReference type="Proteomes" id="UP000002748">
    <property type="component" value="Unassembled WGS sequence"/>
</dbReference>
<evidence type="ECO:0000256" key="12">
    <source>
        <dbReference type="SAM" id="Coils"/>
    </source>
</evidence>
<keyword evidence="8 12" id="KW-0175">Coiled coil</keyword>
<dbReference type="OrthoDB" id="10072614at2759"/>
<protein>
    <recommendedName>
        <fullName evidence="14">RecF/RecN/SMC N-terminal domain-containing protein</fullName>
    </recommendedName>
</protein>
<evidence type="ECO:0000313" key="15">
    <source>
        <dbReference type="EMBL" id="EJT49637.1"/>
    </source>
</evidence>
<keyword evidence="11" id="KW-0539">Nucleus</keyword>
<keyword evidence="10" id="KW-0234">DNA repair</keyword>